<keyword evidence="2" id="KW-1185">Reference proteome</keyword>
<name>A0A9X7Z838_9BACL</name>
<dbReference type="EMBL" id="CP071182">
    <property type="protein sequence ID" value="QSO49187.1"/>
    <property type="molecule type" value="Genomic_DNA"/>
</dbReference>
<dbReference type="RefSeq" id="WP_206658500.1">
    <property type="nucleotide sequence ID" value="NZ_CP071182.1"/>
</dbReference>
<gene>
    <name evidence="1" type="ORF">JZ786_09840</name>
</gene>
<proteinExistence type="predicted"/>
<dbReference type="AlphaFoldDB" id="A0A9X7Z838"/>
<evidence type="ECO:0000313" key="2">
    <source>
        <dbReference type="Proteomes" id="UP000663505"/>
    </source>
</evidence>
<protein>
    <submittedName>
        <fullName evidence="1">Uncharacterized protein</fullName>
    </submittedName>
</protein>
<dbReference type="KEGG" id="afx:JZ786_09840"/>
<reference evidence="1 2" key="1">
    <citation type="submission" date="2021-02" db="EMBL/GenBank/DDBJ databases">
        <title>Alicyclobacillus curvatus sp. nov. and Alicyclobacillus mengziensis sp. nov., two acidophilic bacteria isolated from acid mine drainage.</title>
        <authorList>
            <person name="Huang Y."/>
        </authorList>
    </citation>
    <scope>NUCLEOTIDE SEQUENCE [LARGE SCALE GENOMIC DNA]</scope>
    <source>
        <strain evidence="1 2">S30H14</strain>
    </source>
</reference>
<organism evidence="1 2">
    <name type="scientific">Alicyclobacillus mengziensis</name>
    <dbReference type="NCBI Taxonomy" id="2931921"/>
    <lineage>
        <taxon>Bacteria</taxon>
        <taxon>Bacillati</taxon>
        <taxon>Bacillota</taxon>
        <taxon>Bacilli</taxon>
        <taxon>Bacillales</taxon>
        <taxon>Alicyclobacillaceae</taxon>
        <taxon>Alicyclobacillus</taxon>
    </lineage>
</organism>
<accession>A0A9X7Z838</accession>
<dbReference type="Proteomes" id="UP000663505">
    <property type="component" value="Chromosome"/>
</dbReference>
<evidence type="ECO:0000313" key="1">
    <source>
        <dbReference type="EMBL" id="QSO49187.1"/>
    </source>
</evidence>
<sequence>MRTIDAVVGVFQGSGNAWLNYNEIYEQMDKSVFGQNKFGERGKRNIVYRILLGYQDMFEVDESARPKKFRLATLTADNSQTEVELTKKYSMGEATVFFNGEAFHEAVFGLERDFEEAVKENHALIFGEQSYYYDVRKRIGKRICDAFVFDKEVGKLIVVENEIATHDLWGHIIPQIIEFFNGMRDDQTKQALKYDVEWNADDKLSIIEAIDKEQYEIVVVIDALTFDAKKARKDINELIKHFVRNKSISIHFREFKMFSSDKDQRRLFVVN</sequence>